<dbReference type="EMBL" id="JAEQBW010000002">
    <property type="protein sequence ID" value="MBK6264547.1"/>
    <property type="molecule type" value="Genomic_DNA"/>
</dbReference>
<accession>A0A934WX65</accession>
<keyword evidence="3" id="KW-1185">Reference proteome</keyword>
<evidence type="ECO:0008006" key="4">
    <source>
        <dbReference type="Google" id="ProtNLM"/>
    </source>
</evidence>
<dbReference type="PROSITE" id="PS51257">
    <property type="entry name" value="PROKAR_LIPOPROTEIN"/>
    <property type="match status" value="1"/>
</dbReference>
<keyword evidence="1" id="KW-0732">Signal</keyword>
<proteinExistence type="predicted"/>
<dbReference type="RefSeq" id="WP_201430238.1">
    <property type="nucleotide sequence ID" value="NZ_JAEQBW010000002.1"/>
</dbReference>
<reference evidence="2" key="1">
    <citation type="submission" date="2021-01" db="EMBL/GenBank/DDBJ databases">
        <title>Marivirga aurantiaca sp. nov., isolated from intertidal surface sediments.</title>
        <authorList>
            <person name="Zhang M."/>
        </authorList>
    </citation>
    <scope>NUCLEOTIDE SEQUENCE</scope>
    <source>
        <strain evidence="2">S37H4</strain>
    </source>
</reference>
<evidence type="ECO:0000313" key="3">
    <source>
        <dbReference type="Proteomes" id="UP000611723"/>
    </source>
</evidence>
<gene>
    <name evidence="2" type="ORF">JKA74_05810</name>
</gene>
<feature type="chain" id="PRO_5038081034" description="Lipoprotein" evidence="1">
    <location>
        <begin position="20"/>
        <end position="159"/>
    </location>
</feature>
<sequence>MKLNYVFSLLAFFSLMISACDPKIEGRENDSGLWAYEKELMEKGNDIPVKEYNEAIEKALSIRMPWVYSPISIALRIAGQQMVSSEVNVASKSLSPTHLITHVAVMVEKKELQEGLIHDQYYRIELKLGGSIWQVTQIHNAWKCKEGKGPQALTSEPCK</sequence>
<feature type="signal peptide" evidence="1">
    <location>
        <begin position="1"/>
        <end position="19"/>
    </location>
</feature>
<comment type="caution">
    <text evidence="2">The sequence shown here is derived from an EMBL/GenBank/DDBJ whole genome shotgun (WGS) entry which is preliminary data.</text>
</comment>
<evidence type="ECO:0000256" key="1">
    <source>
        <dbReference type="SAM" id="SignalP"/>
    </source>
</evidence>
<name>A0A934WX65_9BACT</name>
<dbReference type="AlphaFoldDB" id="A0A934WX65"/>
<organism evidence="2 3">
    <name type="scientific">Marivirga aurantiaca</name>
    <dbReference type="NCBI Taxonomy" id="2802615"/>
    <lineage>
        <taxon>Bacteria</taxon>
        <taxon>Pseudomonadati</taxon>
        <taxon>Bacteroidota</taxon>
        <taxon>Cytophagia</taxon>
        <taxon>Cytophagales</taxon>
        <taxon>Marivirgaceae</taxon>
        <taxon>Marivirga</taxon>
    </lineage>
</organism>
<evidence type="ECO:0000313" key="2">
    <source>
        <dbReference type="EMBL" id="MBK6264547.1"/>
    </source>
</evidence>
<protein>
    <recommendedName>
        <fullName evidence="4">Lipoprotein</fullName>
    </recommendedName>
</protein>
<dbReference type="Proteomes" id="UP000611723">
    <property type="component" value="Unassembled WGS sequence"/>
</dbReference>